<dbReference type="AlphaFoldDB" id="A0AAD4LCJ5"/>
<evidence type="ECO:0000313" key="3">
    <source>
        <dbReference type="Proteomes" id="UP001201163"/>
    </source>
</evidence>
<name>A0AAD4LCJ5_9AGAM</name>
<evidence type="ECO:0000256" key="1">
    <source>
        <dbReference type="SAM" id="MobiDB-lite"/>
    </source>
</evidence>
<keyword evidence="3" id="KW-1185">Reference proteome</keyword>
<protein>
    <submittedName>
        <fullName evidence="2">Uncharacterized protein</fullName>
    </submittedName>
</protein>
<dbReference type="EMBL" id="JAKELL010000113">
    <property type="protein sequence ID" value="KAH8981627.1"/>
    <property type="molecule type" value="Genomic_DNA"/>
</dbReference>
<comment type="caution">
    <text evidence="2">The sequence shown here is derived from an EMBL/GenBank/DDBJ whole genome shotgun (WGS) entry which is preliminary data.</text>
</comment>
<evidence type="ECO:0000313" key="2">
    <source>
        <dbReference type="EMBL" id="KAH8981627.1"/>
    </source>
</evidence>
<proteinExistence type="predicted"/>
<feature type="non-terminal residue" evidence="2">
    <location>
        <position position="217"/>
    </location>
</feature>
<sequence>MSGLETSFTGLTIDRTPSLSSRATLSTIICSRSSCSNVVSRARARTVKLRKDDSTVVNAIVCSGCFKHYLTKGGLSLGLSSSLHQATQTPSVNYDQIQQNVTKSWRNNQSLVMPVSARKAGRSKQPRTSPASQPHHVASLVSEGWAPGPVGEGTPYKLPPLIIALPEKLTAPLAQEHYKDVRDHLHQWVHAGGHDAIVVLINARMQTLAHGKARPNI</sequence>
<feature type="region of interest" description="Disordered" evidence="1">
    <location>
        <begin position="116"/>
        <end position="136"/>
    </location>
</feature>
<reference evidence="2" key="1">
    <citation type="submission" date="2022-01" db="EMBL/GenBank/DDBJ databases">
        <title>Comparative genomics reveals a dynamic genome evolution in the ectomycorrhizal milk-cap (Lactarius) mushrooms.</title>
        <authorList>
            <consortium name="DOE Joint Genome Institute"/>
            <person name="Lebreton A."/>
            <person name="Tang N."/>
            <person name="Kuo A."/>
            <person name="LaButti K."/>
            <person name="Drula E."/>
            <person name="Barry K."/>
            <person name="Clum A."/>
            <person name="Lipzen A."/>
            <person name="Mousain D."/>
            <person name="Ng V."/>
            <person name="Wang R."/>
            <person name="Wang X."/>
            <person name="Dai Y."/>
            <person name="Henrissat B."/>
            <person name="Grigoriev I.V."/>
            <person name="Guerin-Laguette A."/>
            <person name="Yu F."/>
            <person name="Martin F.M."/>
        </authorList>
    </citation>
    <scope>NUCLEOTIDE SEQUENCE</scope>
    <source>
        <strain evidence="2">QP</strain>
    </source>
</reference>
<organism evidence="2 3">
    <name type="scientific">Lactarius akahatsu</name>
    <dbReference type="NCBI Taxonomy" id="416441"/>
    <lineage>
        <taxon>Eukaryota</taxon>
        <taxon>Fungi</taxon>
        <taxon>Dikarya</taxon>
        <taxon>Basidiomycota</taxon>
        <taxon>Agaricomycotina</taxon>
        <taxon>Agaricomycetes</taxon>
        <taxon>Russulales</taxon>
        <taxon>Russulaceae</taxon>
        <taxon>Lactarius</taxon>
    </lineage>
</organism>
<dbReference type="Proteomes" id="UP001201163">
    <property type="component" value="Unassembled WGS sequence"/>
</dbReference>
<gene>
    <name evidence="2" type="ORF">EDB92DRAFT_2106904</name>
</gene>
<accession>A0AAD4LCJ5</accession>